<dbReference type="AlphaFoldDB" id="A0AAV7X8Q0"/>
<organism evidence="2 3">
    <name type="scientific">Megalurothrips usitatus</name>
    <name type="common">bean blossom thrips</name>
    <dbReference type="NCBI Taxonomy" id="439358"/>
    <lineage>
        <taxon>Eukaryota</taxon>
        <taxon>Metazoa</taxon>
        <taxon>Ecdysozoa</taxon>
        <taxon>Arthropoda</taxon>
        <taxon>Hexapoda</taxon>
        <taxon>Insecta</taxon>
        <taxon>Pterygota</taxon>
        <taxon>Neoptera</taxon>
        <taxon>Paraneoptera</taxon>
        <taxon>Thysanoptera</taxon>
        <taxon>Terebrantia</taxon>
        <taxon>Thripoidea</taxon>
        <taxon>Thripidae</taxon>
        <taxon>Megalurothrips</taxon>
    </lineage>
</organism>
<evidence type="ECO:0000256" key="1">
    <source>
        <dbReference type="SAM" id="MobiDB-lite"/>
    </source>
</evidence>
<feature type="region of interest" description="Disordered" evidence="1">
    <location>
        <begin position="62"/>
        <end position="87"/>
    </location>
</feature>
<evidence type="ECO:0000313" key="3">
    <source>
        <dbReference type="Proteomes" id="UP001075354"/>
    </source>
</evidence>
<comment type="caution">
    <text evidence="2">The sequence shown here is derived from an EMBL/GenBank/DDBJ whole genome shotgun (WGS) entry which is preliminary data.</text>
</comment>
<sequence length="242" mass="25302">MPHLFVFADSEDFFFRQLRSPFERKLKGTRRGCSAYGHSCFGGYGKRAGGAAMVLALPLPPLPQAAPLPQPQPQPRERDRDSEPEQEVGDAAFLVLRPSPVSSRAPLWGRPAAAAAGMKTLHGGDLDTDGTAAAAERGAGVDSGEDGDGGPDRDPNLGSVAGRLFLRRWVGRGRRYSNPGSDAPNSLVLSSAAAAGVPAADIGPRAPVADGARGSAASAASEAPATADTRVAYYYFLDRERC</sequence>
<protein>
    <submittedName>
        <fullName evidence="2">Uncharacterized protein</fullName>
    </submittedName>
</protein>
<keyword evidence="3" id="KW-1185">Reference proteome</keyword>
<gene>
    <name evidence="2" type="ORF">ONE63_003997</name>
</gene>
<dbReference type="Proteomes" id="UP001075354">
    <property type="component" value="Chromosome 14"/>
</dbReference>
<proteinExistence type="predicted"/>
<feature type="region of interest" description="Disordered" evidence="1">
    <location>
        <begin position="120"/>
        <end position="159"/>
    </location>
</feature>
<feature type="compositionally biased region" description="Low complexity" evidence="1">
    <location>
        <begin position="120"/>
        <end position="142"/>
    </location>
</feature>
<name>A0AAV7X8Q0_9NEOP</name>
<reference evidence="2" key="1">
    <citation type="submission" date="2022-12" db="EMBL/GenBank/DDBJ databases">
        <title>Chromosome-level genome assembly of the bean flower thrips Megalurothrips usitatus.</title>
        <authorList>
            <person name="Ma L."/>
            <person name="Liu Q."/>
            <person name="Li H."/>
            <person name="Cai W."/>
        </authorList>
    </citation>
    <scope>NUCLEOTIDE SEQUENCE</scope>
    <source>
        <strain evidence="2">Cailab_2022a</strain>
    </source>
</reference>
<dbReference type="EMBL" id="JAPTSV010000014">
    <property type="protein sequence ID" value="KAJ1520917.1"/>
    <property type="molecule type" value="Genomic_DNA"/>
</dbReference>
<accession>A0AAV7X8Q0</accession>
<feature type="compositionally biased region" description="Pro residues" evidence="1">
    <location>
        <begin position="62"/>
        <end position="74"/>
    </location>
</feature>
<evidence type="ECO:0000313" key="2">
    <source>
        <dbReference type="EMBL" id="KAJ1520917.1"/>
    </source>
</evidence>